<proteinExistence type="predicted"/>
<feature type="region of interest" description="Disordered" evidence="1">
    <location>
        <begin position="447"/>
        <end position="470"/>
    </location>
</feature>
<dbReference type="Pfam" id="PF05133">
    <property type="entry name" value="SPP1_portal"/>
    <property type="match status" value="1"/>
</dbReference>
<dbReference type="RefSeq" id="WP_177227755.1">
    <property type="nucleotide sequence ID" value="NZ_FOBF01000044.1"/>
</dbReference>
<protein>
    <submittedName>
        <fullName evidence="2">Phage portal protein, SPP1 Gp6-like</fullName>
    </submittedName>
</protein>
<evidence type="ECO:0000313" key="2">
    <source>
        <dbReference type="EMBL" id="SEN85672.1"/>
    </source>
</evidence>
<evidence type="ECO:0000313" key="3">
    <source>
        <dbReference type="Proteomes" id="UP000198953"/>
    </source>
</evidence>
<dbReference type="AlphaFoldDB" id="A0A1H8JY95"/>
<gene>
    <name evidence="2" type="ORF">SAMN05660976_08473</name>
</gene>
<dbReference type="STRING" id="46177.SAMN05660976_08473"/>
<evidence type="ECO:0000256" key="1">
    <source>
        <dbReference type="SAM" id="MobiDB-lite"/>
    </source>
</evidence>
<feature type="compositionally biased region" description="Basic and acidic residues" evidence="1">
    <location>
        <begin position="459"/>
        <end position="470"/>
    </location>
</feature>
<keyword evidence="3" id="KW-1185">Reference proteome</keyword>
<dbReference type="InterPro" id="IPR021145">
    <property type="entry name" value="Portal_protein_SPP1_Gp6-like"/>
</dbReference>
<accession>A0A1H8JY95</accession>
<reference evidence="2 3" key="1">
    <citation type="submission" date="2016-10" db="EMBL/GenBank/DDBJ databases">
        <authorList>
            <person name="de Groot N.N."/>
        </authorList>
    </citation>
    <scope>NUCLEOTIDE SEQUENCE [LARGE SCALE GENOMIC DNA]</scope>
    <source>
        <strain evidence="2 3">DSM 43357</strain>
    </source>
</reference>
<dbReference type="EMBL" id="FOBF01000044">
    <property type="protein sequence ID" value="SEN85672.1"/>
    <property type="molecule type" value="Genomic_DNA"/>
</dbReference>
<sequence length="470" mass="53300">MVARSALEWLMHLIKCHDRDLPELKKWDAYYEGEQPLSYMAPELLQELDERVRQVVVEWPRLVADSVEERLDIEGFRFGRQAEADEELWRIWQANDLDEESQKAHVDALVMGRSYVIVGANEDDANTPIVTVESPLEVYAEHDPRTRKVAAAVKRWTEEDENGKVEHATLYLPGVTVWWVKRDGDWVEDPDHGRDEHELDEVPVVPIVNRPRTKRPNGVSELKPIVPLSDAACKMATDMMVSGEFHAVPRRWAIGVDESDFQDEQGRKISALKRIIGRVWAIPKHKQEDGVEVGQFPEANLANFHETLKLLAMMVASLGGLPSRFLGHATDNPASADAIRSDESRLIKRAERRQRSYGGSWERVQRLVLKVRGDETADDAKSLETLWRDAATPTIAQKADAAVKLYTAKIVPLHQTREDLGYTQVQIERMEEEDEKVAENAFQRVMAGDLAALTGPKPPQEKQPEPEPVA</sequence>
<name>A0A1H8JY95_9ACTN</name>
<dbReference type="Proteomes" id="UP000198953">
    <property type="component" value="Unassembled WGS sequence"/>
</dbReference>
<organism evidence="2 3">
    <name type="scientific">Nonomuraea pusilla</name>
    <dbReference type="NCBI Taxonomy" id="46177"/>
    <lineage>
        <taxon>Bacteria</taxon>
        <taxon>Bacillati</taxon>
        <taxon>Actinomycetota</taxon>
        <taxon>Actinomycetes</taxon>
        <taxon>Streptosporangiales</taxon>
        <taxon>Streptosporangiaceae</taxon>
        <taxon>Nonomuraea</taxon>
    </lineage>
</organism>